<accession>A0A9R1TKP0</accession>
<evidence type="ECO:0000313" key="6">
    <source>
        <dbReference type="Proteomes" id="UP000694866"/>
    </source>
</evidence>
<dbReference type="GO" id="GO:0044027">
    <property type="term" value="P:negative regulation of gene expression via chromosomal CpG island methylation"/>
    <property type="evidence" value="ECO:0007669"/>
    <property type="project" value="TreeGrafter"/>
</dbReference>
<dbReference type="InterPro" id="IPR015947">
    <property type="entry name" value="PUA-like_sf"/>
</dbReference>
<dbReference type="RefSeq" id="XP_011310701.1">
    <property type="nucleotide sequence ID" value="XM_011312399.1"/>
</dbReference>
<feature type="region of interest" description="Disordered" evidence="3">
    <location>
        <begin position="449"/>
        <end position="512"/>
    </location>
</feature>
<feature type="domain" description="YDG" evidence="4">
    <location>
        <begin position="50"/>
        <end position="201"/>
    </location>
</feature>
<keyword evidence="6" id="KW-1185">Reference proteome</keyword>
<feature type="compositionally biased region" description="Low complexity" evidence="3">
    <location>
        <begin position="359"/>
        <end position="370"/>
    </location>
</feature>
<evidence type="ECO:0000256" key="1">
    <source>
        <dbReference type="ARBA" id="ARBA00023242"/>
    </source>
</evidence>
<sequence>MAPTWFDRILHPNTHEETEKILAKLRTRKINSRSGDELSKFFGKLNSENAQKPQKNVIISPGGRQDPQVLPTYGPIPGFPAGSWWGIRMDLSRDQVHLPFDKDLDEASAGALSLCTSHSNPHNDLDFGDYLTFTTIETLASPLIRSCQNQIPIRLVRGYNLANKYAPKTGYRYDGLYQVISLWQVETASTPVKILRFALVRLNSQDVPPWEPSKSPKKRNKSRTTQRCHMDCCRSDSLKIRAEDPEKISGLEKAPRESSIVMRHVSKKCDSIPGAESPKLNTSKLQNTNISIRTDLYDSSPNPQDVKKTPMTFCRVYKSSVKSLPSQILNLNTFGPGARDKLQESLIQMRSGVGKIERSPVSSARNSSASEGPEFTAVSSPPDSRDKPIEVSKKLSEVVTRSPVADSRKSFEKSQEGLQVTPTMESALIMPKLNKHVVKVPDVLRSTPKSSKTLYSLRSTSTGKKSVEASPILRKSVLKSKASESHKENAGHKSSGKKSGKSGVQGYSKASKKRQSELAKLAIDANFVAKSRGPRTRRFPYAMRGFSKRRDNLRHLKGRSKDLSKKTKLIKRNTGRSLNSSKTEKMELRELKPQEKTEGRKPVKSTQKREVRRLKMVDAVVQCTLQRDASTSVDFEELASPRGFGQWGSLEDVKSEGSEDLQEIVHRNISVQTTQEGEILRPSCVRRDLEASVRLGGGLSAFVPVNMSDVEFRVARLRSIGFKPIHPCILSGYEGQAFSEYRQGSSKGAVSVVRRDVNEQYKKYTTEENNVVGYMDDQLRYQDIEEEGVKGKGKRRRRREEEVEGPWHGWKKFVQL</sequence>
<dbReference type="Gene3D" id="2.30.280.10">
    <property type="entry name" value="SRA-YDG"/>
    <property type="match status" value="1"/>
</dbReference>
<dbReference type="InterPro" id="IPR036987">
    <property type="entry name" value="SRA-YDG_sf"/>
</dbReference>
<dbReference type="GO" id="GO:0005634">
    <property type="term" value="C:nucleus"/>
    <property type="evidence" value="ECO:0007669"/>
    <property type="project" value="UniProtKB-SubCell"/>
</dbReference>
<dbReference type="PROSITE" id="PS51015">
    <property type="entry name" value="YDG"/>
    <property type="match status" value="1"/>
</dbReference>
<dbReference type="InterPro" id="IPR003105">
    <property type="entry name" value="SRA_YDG"/>
</dbReference>
<dbReference type="EMBL" id="GBYB01009010">
    <property type="protein sequence ID" value="JAG78777.1"/>
    <property type="molecule type" value="Transcribed_RNA"/>
</dbReference>
<proteinExistence type="predicted"/>
<keyword evidence="1 2" id="KW-0539">Nucleus</keyword>
<evidence type="ECO:0000256" key="3">
    <source>
        <dbReference type="SAM" id="MobiDB-lite"/>
    </source>
</evidence>
<evidence type="ECO:0000313" key="5">
    <source>
        <dbReference type="EMBL" id="JAG78777.1"/>
    </source>
</evidence>
<feature type="region of interest" description="Disordered" evidence="3">
    <location>
        <begin position="571"/>
        <end position="609"/>
    </location>
</feature>
<feature type="compositionally biased region" description="Basic and acidic residues" evidence="3">
    <location>
        <begin position="481"/>
        <end position="491"/>
    </location>
</feature>
<reference evidence="5" key="1">
    <citation type="submission" date="2015-01" db="EMBL/GenBank/DDBJ databases">
        <title>Transcriptome Assembly of Fopius arisanus.</title>
        <authorList>
            <person name="Geib S."/>
        </authorList>
    </citation>
    <scope>NUCLEOTIDE SEQUENCE</scope>
</reference>
<feature type="compositionally biased region" description="Basic and acidic residues" evidence="3">
    <location>
        <begin position="582"/>
        <end position="609"/>
    </location>
</feature>
<evidence type="ECO:0000313" key="7">
    <source>
        <dbReference type="RefSeq" id="XP_011310701.1"/>
    </source>
</evidence>
<dbReference type="GO" id="GO:0061630">
    <property type="term" value="F:ubiquitin protein ligase activity"/>
    <property type="evidence" value="ECO:0007669"/>
    <property type="project" value="TreeGrafter"/>
</dbReference>
<dbReference type="PANTHER" id="PTHR14140">
    <property type="entry name" value="E3 UBIQUITIN-PROTEIN LIGASE UHRF-RELATED"/>
    <property type="match status" value="1"/>
</dbReference>
<accession>A0A0C9RL83</accession>
<dbReference type="SMART" id="SM00466">
    <property type="entry name" value="SRA"/>
    <property type="match status" value="1"/>
</dbReference>
<dbReference type="AlphaFoldDB" id="A0A0C9RL83"/>
<dbReference type="Pfam" id="PF02182">
    <property type="entry name" value="SAD_SRA"/>
    <property type="match status" value="1"/>
</dbReference>
<dbReference type="InterPro" id="IPR045134">
    <property type="entry name" value="UHRF1/2-like"/>
</dbReference>
<evidence type="ECO:0000259" key="4">
    <source>
        <dbReference type="PROSITE" id="PS51015"/>
    </source>
</evidence>
<feature type="region of interest" description="Disordered" evidence="3">
    <location>
        <begin position="353"/>
        <end position="388"/>
    </location>
</feature>
<organism evidence="5">
    <name type="scientific">Fopius arisanus</name>
    <dbReference type="NCBI Taxonomy" id="64838"/>
    <lineage>
        <taxon>Eukaryota</taxon>
        <taxon>Metazoa</taxon>
        <taxon>Ecdysozoa</taxon>
        <taxon>Arthropoda</taxon>
        <taxon>Hexapoda</taxon>
        <taxon>Insecta</taxon>
        <taxon>Pterygota</taxon>
        <taxon>Neoptera</taxon>
        <taxon>Endopterygota</taxon>
        <taxon>Hymenoptera</taxon>
        <taxon>Apocrita</taxon>
        <taxon>Ichneumonoidea</taxon>
        <taxon>Braconidae</taxon>
        <taxon>Opiinae</taxon>
        <taxon>Fopius</taxon>
    </lineage>
</organism>
<dbReference type="SUPFAM" id="SSF88697">
    <property type="entry name" value="PUA domain-like"/>
    <property type="match status" value="1"/>
</dbReference>
<name>A0A0C9RL83_9HYME</name>
<gene>
    <name evidence="5" type="primary">Uhrf2</name>
    <name evidence="7" type="synonym">LOC105271071</name>
    <name evidence="5" type="ORF">g.61562</name>
</gene>
<reference evidence="7" key="2">
    <citation type="submission" date="2025-04" db="UniProtKB">
        <authorList>
            <consortium name="RefSeq"/>
        </authorList>
    </citation>
    <scope>IDENTIFICATION</scope>
    <source>
        <strain evidence="7">USDA-PBARC FA_bdor</strain>
        <tissue evidence="7">Whole organism</tissue>
    </source>
</reference>
<dbReference type="GeneID" id="105271071"/>
<feature type="compositionally biased region" description="Polar residues" evidence="3">
    <location>
        <begin position="449"/>
        <end position="464"/>
    </location>
</feature>
<dbReference type="OrthoDB" id="2270193at2759"/>
<dbReference type="Proteomes" id="UP000694866">
    <property type="component" value="Unplaced"/>
</dbReference>
<feature type="region of interest" description="Disordered" evidence="3">
    <location>
        <begin position="207"/>
        <end position="226"/>
    </location>
</feature>
<dbReference type="PANTHER" id="PTHR14140:SF27">
    <property type="entry name" value="OS04G0289800 PROTEIN"/>
    <property type="match status" value="1"/>
</dbReference>
<dbReference type="KEGG" id="fas:105271071"/>
<comment type="subcellular location">
    <subcellularLocation>
        <location evidence="2">Nucleus</location>
    </subcellularLocation>
</comment>
<dbReference type="GO" id="GO:0016567">
    <property type="term" value="P:protein ubiquitination"/>
    <property type="evidence" value="ECO:0007669"/>
    <property type="project" value="TreeGrafter"/>
</dbReference>
<protein>
    <submittedName>
        <fullName evidence="5">Uhrf2 protein</fullName>
    </submittedName>
</protein>
<feature type="compositionally biased region" description="Basic residues" evidence="3">
    <location>
        <begin position="215"/>
        <end position="226"/>
    </location>
</feature>
<evidence type="ECO:0000256" key="2">
    <source>
        <dbReference type="PROSITE-ProRule" id="PRU00358"/>
    </source>
</evidence>